<evidence type="ECO:0000313" key="2">
    <source>
        <dbReference type="EMBL" id="CAF1333549.1"/>
    </source>
</evidence>
<protein>
    <submittedName>
        <fullName evidence="2">Uncharacterized protein</fullName>
    </submittedName>
</protein>
<proteinExistence type="predicted"/>
<dbReference type="AlphaFoldDB" id="A0A815G3X4"/>
<dbReference type="Proteomes" id="UP000682733">
    <property type="component" value="Unassembled WGS sequence"/>
</dbReference>
<accession>A0A815G3X4</accession>
<keyword evidence="5" id="KW-1185">Reference proteome</keyword>
<dbReference type="EMBL" id="CAJNOK010001909">
    <property type="protein sequence ID" value="CAF0835537.1"/>
    <property type="molecule type" value="Genomic_DNA"/>
</dbReference>
<evidence type="ECO:0000313" key="4">
    <source>
        <dbReference type="EMBL" id="CAF4189274.1"/>
    </source>
</evidence>
<organism evidence="2 5">
    <name type="scientific">Didymodactylos carnosus</name>
    <dbReference type="NCBI Taxonomy" id="1234261"/>
    <lineage>
        <taxon>Eukaryota</taxon>
        <taxon>Metazoa</taxon>
        <taxon>Spiralia</taxon>
        <taxon>Gnathifera</taxon>
        <taxon>Rotifera</taxon>
        <taxon>Eurotatoria</taxon>
        <taxon>Bdelloidea</taxon>
        <taxon>Philodinida</taxon>
        <taxon>Philodinidae</taxon>
        <taxon>Didymodactylos</taxon>
    </lineage>
</organism>
<comment type="caution">
    <text evidence="2">The sequence shown here is derived from an EMBL/GenBank/DDBJ whole genome shotgun (WGS) entry which is preliminary data.</text>
</comment>
<evidence type="ECO:0000313" key="1">
    <source>
        <dbReference type="EMBL" id="CAF0835537.1"/>
    </source>
</evidence>
<name>A0A815G3X4_9BILA</name>
<sequence>MTKEDLETNDGVANLMRILSLDETLLDSIQQGLKKIISTDHNTMITNDSNERILKNHIQVLTLCQMFIPADDETDKKN</sequence>
<reference evidence="2" key="1">
    <citation type="submission" date="2021-02" db="EMBL/GenBank/DDBJ databases">
        <authorList>
            <person name="Nowell W R."/>
        </authorList>
    </citation>
    <scope>NUCLEOTIDE SEQUENCE</scope>
</reference>
<dbReference type="Proteomes" id="UP000663829">
    <property type="component" value="Unassembled WGS sequence"/>
</dbReference>
<dbReference type="EMBL" id="CAJOBC010054704">
    <property type="protein sequence ID" value="CAF4189274.1"/>
    <property type="molecule type" value="Genomic_DNA"/>
</dbReference>
<dbReference type="Proteomes" id="UP000677228">
    <property type="component" value="Unassembled WGS sequence"/>
</dbReference>
<dbReference type="EMBL" id="CAJOBA010001909">
    <property type="protein sequence ID" value="CAF3620293.1"/>
    <property type="molecule type" value="Genomic_DNA"/>
</dbReference>
<dbReference type="EMBL" id="CAJNOQ010014043">
    <property type="protein sequence ID" value="CAF1333549.1"/>
    <property type="molecule type" value="Genomic_DNA"/>
</dbReference>
<dbReference type="Proteomes" id="UP000681722">
    <property type="component" value="Unassembled WGS sequence"/>
</dbReference>
<evidence type="ECO:0000313" key="3">
    <source>
        <dbReference type="EMBL" id="CAF3620293.1"/>
    </source>
</evidence>
<evidence type="ECO:0000313" key="5">
    <source>
        <dbReference type="Proteomes" id="UP000663829"/>
    </source>
</evidence>
<gene>
    <name evidence="2" type="ORF">GPM918_LOCUS30076</name>
    <name evidence="1" type="ORF">OVA965_LOCUS6369</name>
    <name evidence="4" type="ORF">SRO942_LOCUS30677</name>
    <name evidence="3" type="ORF">TMI583_LOCUS6365</name>
</gene>